<dbReference type="GO" id="GO:0042450">
    <property type="term" value="P:L-arginine biosynthetic process via ornithine"/>
    <property type="evidence" value="ECO:0007669"/>
    <property type="project" value="UniProtKB-UniRule"/>
</dbReference>
<dbReference type="InterPro" id="IPR036393">
    <property type="entry name" value="AceGlu_kinase-like_sf"/>
</dbReference>
<comment type="subcellular location">
    <subcellularLocation>
        <location evidence="9">Cytoplasm</location>
    </subcellularLocation>
</comment>
<dbReference type="OrthoDB" id="9803155at2"/>
<dbReference type="InterPro" id="IPR004662">
    <property type="entry name" value="AcgluKinase_fam"/>
</dbReference>
<dbReference type="EMBL" id="RBVX01000027">
    <property type="protein sequence ID" value="RSL31206.1"/>
    <property type="molecule type" value="Genomic_DNA"/>
</dbReference>
<evidence type="ECO:0000256" key="7">
    <source>
        <dbReference type="ARBA" id="ARBA00022840"/>
    </source>
</evidence>
<keyword evidence="9" id="KW-0963">Cytoplasm</keyword>
<dbReference type="RefSeq" id="WP_125559105.1">
    <property type="nucleotide sequence ID" value="NZ_RBVX01000027.1"/>
</dbReference>
<comment type="caution">
    <text evidence="11">The sequence shown here is derived from an EMBL/GenBank/DDBJ whole genome shotgun (WGS) entry which is preliminary data.</text>
</comment>
<evidence type="ECO:0000256" key="9">
    <source>
        <dbReference type="HAMAP-Rule" id="MF_00082"/>
    </source>
</evidence>
<evidence type="ECO:0000313" key="12">
    <source>
        <dbReference type="Proteomes" id="UP000275076"/>
    </source>
</evidence>
<dbReference type="Proteomes" id="UP000275076">
    <property type="component" value="Unassembled WGS sequence"/>
</dbReference>
<feature type="binding site" evidence="9">
    <location>
        <begin position="41"/>
        <end position="42"/>
    </location>
    <ligand>
        <name>substrate</name>
    </ligand>
</feature>
<dbReference type="Gene3D" id="3.40.1160.10">
    <property type="entry name" value="Acetylglutamate kinase-like"/>
    <property type="match status" value="1"/>
</dbReference>
<dbReference type="EC" id="2.7.2.8" evidence="9"/>
<dbReference type="PIRSF" id="PIRSF000728">
    <property type="entry name" value="NAGK"/>
    <property type="match status" value="1"/>
</dbReference>
<dbReference type="Pfam" id="PF00696">
    <property type="entry name" value="AA_kinase"/>
    <property type="match status" value="1"/>
</dbReference>
<dbReference type="GO" id="GO:0005524">
    <property type="term" value="F:ATP binding"/>
    <property type="evidence" value="ECO:0007669"/>
    <property type="project" value="UniProtKB-UniRule"/>
</dbReference>
<feature type="binding site" evidence="9">
    <location>
        <position position="63"/>
    </location>
    <ligand>
        <name>substrate</name>
    </ligand>
</feature>
<evidence type="ECO:0000256" key="6">
    <source>
        <dbReference type="ARBA" id="ARBA00022777"/>
    </source>
</evidence>
<gene>
    <name evidence="9 11" type="primary">argB</name>
    <name evidence="11" type="ORF">D7Z54_22120</name>
</gene>
<comment type="function">
    <text evidence="9">Catalyzes the ATP-dependent phosphorylation of N-acetyl-L-glutamate.</text>
</comment>
<comment type="catalytic activity">
    <reaction evidence="8 9">
        <text>N-acetyl-L-glutamate + ATP = N-acetyl-L-glutamyl 5-phosphate + ADP</text>
        <dbReference type="Rhea" id="RHEA:14629"/>
        <dbReference type="ChEBI" id="CHEBI:30616"/>
        <dbReference type="ChEBI" id="CHEBI:44337"/>
        <dbReference type="ChEBI" id="CHEBI:57936"/>
        <dbReference type="ChEBI" id="CHEBI:456216"/>
        <dbReference type="EC" id="2.7.2.8"/>
    </reaction>
</comment>
<protein>
    <recommendedName>
        <fullName evidence="9">Acetylglutamate kinase</fullName>
        <ecNumber evidence="9">2.7.2.8</ecNumber>
    </recommendedName>
    <alternativeName>
        <fullName evidence="9">N-acetyl-L-glutamate 5-phosphotransferase</fullName>
    </alternativeName>
    <alternativeName>
        <fullName evidence="9">NAG kinase</fullName>
        <shortName evidence="9">NAGK</shortName>
    </alternativeName>
</protein>
<dbReference type="InterPro" id="IPR037528">
    <property type="entry name" value="ArgB"/>
</dbReference>
<dbReference type="AlphaFoldDB" id="A0A3R9RAT9"/>
<evidence type="ECO:0000256" key="5">
    <source>
        <dbReference type="ARBA" id="ARBA00022741"/>
    </source>
</evidence>
<reference evidence="11 12" key="1">
    <citation type="submission" date="2018-10" db="EMBL/GenBank/DDBJ databases">
        <title>Draft genome sequence of Bacillus salarius IM0101, isolated from a hypersaline soil in Inner Mongolia, China.</title>
        <authorList>
            <person name="Yamprayoonswat W."/>
            <person name="Boonvisut S."/>
            <person name="Jumpathong W."/>
            <person name="Sittihan S."/>
            <person name="Ruangsuj P."/>
            <person name="Wanthongcharoen S."/>
            <person name="Thongpramul N."/>
            <person name="Pimmason S."/>
            <person name="Yu B."/>
            <person name="Yasawong M."/>
        </authorList>
    </citation>
    <scope>NUCLEOTIDE SEQUENCE [LARGE SCALE GENOMIC DNA]</scope>
    <source>
        <strain evidence="11 12">IM0101</strain>
    </source>
</reference>
<organism evidence="11 12">
    <name type="scientific">Salibacterium salarium</name>
    <dbReference type="NCBI Taxonomy" id="284579"/>
    <lineage>
        <taxon>Bacteria</taxon>
        <taxon>Bacillati</taxon>
        <taxon>Bacillota</taxon>
        <taxon>Bacilli</taxon>
        <taxon>Bacillales</taxon>
        <taxon>Bacillaceae</taxon>
    </lineage>
</organism>
<keyword evidence="3 9" id="KW-0028">Amino-acid biosynthesis</keyword>
<dbReference type="SUPFAM" id="SSF53633">
    <property type="entry name" value="Carbamate kinase-like"/>
    <property type="match status" value="1"/>
</dbReference>
<name>A0A3R9RAT9_9BACI</name>
<keyword evidence="12" id="KW-1185">Reference proteome</keyword>
<keyword evidence="5 9" id="KW-0547">Nucleotide-binding</keyword>
<keyword evidence="4 9" id="KW-0808">Transferase</keyword>
<evidence type="ECO:0000259" key="10">
    <source>
        <dbReference type="Pfam" id="PF00696"/>
    </source>
</evidence>
<feature type="site" description="Transition state stabilizer" evidence="9">
    <location>
        <position position="215"/>
    </location>
</feature>
<proteinExistence type="inferred from homology"/>
<comment type="similarity">
    <text evidence="9">Belongs to the acetylglutamate kinase family. ArgB subfamily.</text>
</comment>
<dbReference type="PANTHER" id="PTHR23342:SF0">
    <property type="entry name" value="N-ACETYLGLUTAMATE SYNTHASE, MITOCHONDRIAL"/>
    <property type="match status" value="1"/>
</dbReference>
<keyword evidence="2 9" id="KW-0055">Arginine biosynthesis</keyword>
<evidence type="ECO:0000256" key="4">
    <source>
        <dbReference type="ARBA" id="ARBA00022679"/>
    </source>
</evidence>
<comment type="pathway">
    <text evidence="1 9">Amino-acid biosynthesis; L-arginine biosynthesis; N(2)-acetyl-L-ornithine from L-glutamate: step 2/4.</text>
</comment>
<evidence type="ECO:0000313" key="11">
    <source>
        <dbReference type="EMBL" id="RSL31206.1"/>
    </source>
</evidence>
<feature type="domain" description="Aspartate/glutamate/uridylate kinase" evidence="10">
    <location>
        <begin position="3"/>
        <end position="234"/>
    </location>
</feature>
<evidence type="ECO:0000256" key="2">
    <source>
        <dbReference type="ARBA" id="ARBA00022571"/>
    </source>
</evidence>
<dbReference type="NCBIfam" id="TIGR00761">
    <property type="entry name" value="argB"/>
    <property type="match status" value="1"/>
</dbReference>
<evidence type="ECO:0000256" key="3">
    <source>
        <dbReference type="ARBA" id="ARBA00022605"/>
    </source>
</evidence>
<dbReference type="UniPathway" id="UPA00068">
    <property type="reaction ID" value="UER00107"/>
</dbReference>
<dbReference type="InterPro" id="IPR001048">
    <property type="entry name" value="Asp/Glu/Uridylate_kinase"/>
</dbReference>
<feature type="binding site" evidence="9">
    <location>
        <position position="156"/>
    </location>
    <ligand>
        <name>substrate</name>
    </ligand>
</feature>
<evidence type="ECO:0000256" key="1">
    <source>
        <dbReference type="ARBA" id="ARBA00004828"/>
    </source>
</evidence>
<dbReference type="CDD" id="cd04238">
    <property type="entry name" value="AAK_NAGK-like"/>
    <property type="match status" value="1"/>
</dbReference>
<feature type="site" description="Transition state stabilizer" evidence="9">
    <location>
        <position position="8"/>
    </location>
</feature>
<dbReference type="HAMAP" id="MF_00082">
    <property type="entry name" value="ArgB"/>
    <property type="match status" value="1"/>
</dbReference>
<accession>A0A3R9RAT9</accession>
<keyword evidence="7 9" id="KW-0067">ATP-binding</keyword>
<dbReference type="GO" id="GO:0005737">
    <property type="term" value="C:cytoplasm"/>
    <property type="evidence" value="ECO:0007669"/>
    <property type="project" value="UniProtKB-SubCell"/>
</dbReference>
<keyword evidence="6 9" id="KW-0418">Kinase</keyword>
<dbReference type="GO" id="GO:0003991">
    <property type="term" value="F:acetylglutamate kinase activity"/>
    <property type="evidence" value="ECO:0007669"/>
    <property type="project" value="UniProtKB-UniRule"/>
</dbReference>
<evidence type="ECO:0000256" key="8">
    <source>
        <dbReference type="ARBA" id="ARBA00048141"/>
    </source>
</evidence>
<dbReference type="PANTHER" id="PTHR23342">
    <property type="entry name" value="N-ACETYLGLUTAMATE SYNTHASE"/>
    <property type="match status" value="1"/>
</dbReference>
<sequence length="260" mass="27460">MKNIIVIKCGGSTLANLSVDFFEGIAAMKQKGKHPIIVHGGGPAINRMLEVEKVETEFVEGLRKTTPEVLKTAEKVLTGYVSESIVSSLQQAGVQAIGLSGVERKLLEGVPLDIEKLGLVGDIEQVNIEVLKDQMDAGNIPVIAPIAFNETYGKLNVNADTAASAVAKAIQAEELIFVTDVDGILCGGKLEETLTVSAVERFIENGTIYGGMIPKVNAATSSLIGNIEKVTIANGNGKNKKKDGTLKGTSIVKDKVCNTL</sequence>